<evidence type="ECO:0000313" key="2">
    <source>
        <dbReference type="Proteomes" id="UP000516361"/>
    </source>
</evidence>
<dbReference type="InParanoid" id="A0A7G1GA89"/>
<dbReference type="EMBL" id="AP018712">
    <property type="protein sequence ID" value="BBE30329.1"/>
    <property type="molecule type" value="Genomic_DNA"/>
</dbReference>
<dbReference type="KEGG" id="ocy:OSSY52_04700"/>
<dbReference type="RefSeq" id="WP_190615441.1">
    <property type="nucleotide sequence ID" value="NZ_AP018712.1"/>
</dbReference>
<reference evidence="1 2" key="1">
    <citation type="submission" date="2018-06" db="EMBL/GenBank/DDBJ databases">
        <title>Genome sequencing of Oceanotoga sp. sy52.</title>
        <authorList>
            <person name="Mori K."/>
        </authorList>
    </citation>
    <scope>NUCLEOTIDE SEQUENCE [LARGE SCALE GENOMIC DNA]</scope>
    <source>
        <strain evidence="2">sy52</strain>
    </source>
</reference>
<gene>
    <name evidence="1" type="ORF">OSSY52_04700</name>
</gene>
<keyword evidence="2" id="KW-1185">Reference proteome</keyword>
<protein>
    <submittedName>
        <fullName evidence="1">Uncharacterized protein</fullName>
    </submittedName>
</protein>
<accession>A0A7G1GA89</accession>
<organism evidence="1 2">
    <name type="scientific">Tepiditoga spiralis</name>
    <dbReference type="NCBI Taxonomy" id="2108365"/>
    <lineage>
        <taxon>Bacteria</taxon>
        <taxon>Thermotogati</taxon>
        <taxon>Thermotogota</taxon>
        <taxon>Thermotogae</taxon>
        <taxon>Petrotogales</taxon>
        <taxon>Petrotogaceae</taxon>
        <taxon>Tepiditoga</taxon>
    </lineage>
</organism>
<evidence type="ECO:0000313" key="1">
    <source>
        <dbReference type="EMBL" id="BBE30329.1"/>
    </source>
</evidence>
<name>A0A7G1GA89_9BACT</name>
<proteinExistence type="predicted"/>
<dbReference type="Proteomes" id="UP000516361">
    <property type="component" value="Chromosome"/>
</dbReference>
<sequence>MKKFLFIFFMLISLLSFSRYTLNMHVYGDIPKDLFNSVINDIRAFVTSSNRFIVLGEVNKKEISTELILSSIFNNDKDNNLIKSSDLNLSIKVFNYSLSNQETSFNYILNNNSGNFINKNGVYIKVIVGNYYKYDVKTNSYIQDEYGKYVKATNEKFYVASNFYSFFPHKVKKTKLSYDISVTLTNTNDNKILYSKTIKNAKTITTENYGYSSLYKSFFKKQNPKIAVYNNNEVGYAISNSLKYIFPIKANVIDIDKTNVYLSVGEDEGILKGYIFKAENNGKKAYLKVENVNANTSETKIINIDYGMNFKYNMPVKEAFSLPFISPFIFQLSYEFEPTFGIGLRNYDIYGTTTAYCIANFNFKFNIKQIECGFSLYKNKNLNFYLRSGINSLNIFGGIELDILNHFGLFIDYSNDFNYGAKIFF</sequence>
<dbReference type="AlphaFoldDB" id="A0A7G1GA89"/>